<dbReference type="Pfam" id="PF00126">
    <property type="entry name" value="HTH_1"/>
    <property type="match status" value="1"/>
</dbReference>
<dbReference type="SUPFAM" id="SSF53850">
    <property type="entry name" value="Periplasmic binding protein-like II"/>
    <property type="match status" value="1"/>
</dbReference>
<feature type="domain" description="HTH lysR-type" evidence="1">
    <location>
        <begin position="24"/>
        <end position="82"/>
    </location>
</feature>
<dbReference type="Gene3D" id="1.10.10.10">
    <property type="entry name" value="Winged helix-like DNA-binding domain superfamily/Winged helix DNA-binding domain"/>
    <property type="match status" value="1"/>
</dbReference>
<dbReference type="eggNOG" id="COG1910">
    <property type="taxonomic scope" value="Bacteria"/>
</dbReference>
<dbReference type="Proteomes" id="UP000000366">
    <property type="component" value="Chromosome"/>
</dbReference>
<dbReference type="KEGG" id="mpt:Mpe_A0339"/>
<keyword evidence="4" id="KW-1185">Reference proteome</keyword>
<dbReference type="AlphaFoldDB" id="A2SCL2"/>
<accession>A2SCL2</accession>
<reference evidence="3 4" key="1">
    <citation type="journal article" date="2007" name="J. Bacteriol.">
        <title>Whole-genome analysis of the methyl tert-butyl ether-degrading beta-proteobacterium Methylibium petroleiphilum PM1.</title>
        <authorList>
            <person name="Kane S.R."/>
            <person name="Chakicherla A.Y."/>
            <person name="Chain P.S.G."/>
            <person name="Schmidt R."/>
            <person name="Shin M.W."/>
            <person name="Legler T.C."/>
            <person name="Scow K.M."/>
            <person name="Larimer F.W."/>
            <person name="Lucas S.M."/>
            <person name="Richardson P.M."/>
            <person name="Hristova K.R."/>
        </authorList>
    </citation>
    <scope>NUCLEOTIDE SEQUENCE [LARGE SCALE GENOMIC DNA]</scope>
    <source>
        <strain evidence="4">ATCC BAA-1232 / LMG 22953 / PM1</strain>
    </source>
</reference>
<protein>
    <submittedName>
        <fullName evidence="3">Transcriptional regulator of molybdate metabolism, LysR family</fullName>
    </submittedName>
</protein>
<evidence type="ECO:0000313" key="4">
    <source>
        <dbReference type="Proteomes" id="UP000000366"/>
    </source>
</evidence>
<dbReference type="eggNOG" id="COG2005">
    <property type="taxonomic scope" value="Bacteria"/>
</dbReference>
<dbReference type="Gene3D" id="3.40.190.10">
    <property type="entry name" value="Periplasmic binding protein-like II"/>
    <property type="match status" value="1"/>
</dbReference>
<dbReference type="SUPFAM" id="SSF46785">
    <property type="entry name" value="Winged helix' DNA-binding domain"/>
    <property type="match status" value="1"/>
</dbReference>
<dbReference type="PANTHER" id="PTHR38431">
    <property type="entry name" value="BLL2305 PROTEIN"/>
    <property type="match status" value="1"/>
</dbReference>
<dbReference type="InterPro" id="IPR000847">
    <property type="entry name" value="LysR_HTH_N"/>
</dbReference>
<dbReference type="InterPro" id="IPR036390">
    <property type="entry name" value="WH_DNA-bd_sf"/>
</dbReference>
<name>A2SCL2_METPP</name>
<dbReference type="STRING" id="420662.Mpe_A0339"/>
<dbReference type="GO" id="GO:0003700">
    <property type="term" value="F:DNA-binding transcription factor activity"/>
    <property type="evidence" value="ECO:0007669"/>
    <property type="project" value="InterPro"/>
</dbReference>
<evidence type="ECO:0000313" key="3">
    <source>
        <dbReference type="EMBL" id="ABM93301.1"/>
    </source>
</evidence>
<gene>
    <name evidence="3" type="ordered locus">Mpe_A0339</name>
</gene>
<feature type="domain" description="PBP" evidence="2">
    <location>
        <begin position="141"/>
        <end position="327"/>
    </location>
</feature>
<evidence type="ECO:0000259" key="2">
    <source>
        <dbReference type="Pfam" id="PF12727"/>
    </source>
</evidence>
<dbReference type="EMBL" id="CP000555">
    <property type="protein sequence ID" value="ABM93301.1"/>
    <property type="molecule type" value="Genomic_DNA"/>
</dbReference>
<evidence type="ECO:0000259" key="1">
    <source>
        <dbReference type="Pfam" id="PF00126"/>
    </source>
</evidence>
<dbReference type="HOGENOM" id="CLU_064037_0_0_4"/>
<dbReference type="Pfam" id="PF12727">
    <property type="entry name" value="PBP_like"/>
    <property type="match status" value="1"/>
</dbReference>
<dbReference type="InterPro" id="IPR036388">
    <property type="entry name" value="WH-like_DNA-bd_sf"/>
</dbReference>
<dbReference type="InterPro" id="IPR024370">
    <property type="entry name" value="PBP_domain"/>
</dbReference>
<dbReference type="PANTHER" id="PTHR38431:SF1">
    <property type="entry name" value="BLL2305 PROTEIN"/>
    <property type="match status" value="1"/>
</dbReference>
<organism evidence="3 4">
    <name type="scientific">Methylibium petroleiphilum (strain ATCC BAA-1232 / LMG 22953 / PM1)</name>
    <dbReference type="NCBI Taxonomy" id="420662"/>
    <lineage>
        <taxon>Bacteria</taxon>
        <taxon>Pseudomonadati</taxon>
        <taxon>Pseudomonadota</taxon>
        <taxon>Betaproteobacteria</taxon>
        <taxon>Burkholderiales</taxon>
        <taxon>Sphaerotilaceae</taxon>
        <taxon>Methylibium</taxon>
    </lineage>
</organism>
<sequence length="358" mass="38865">MRIQITPHWGVAQDVDHLVDTTALLTLLAAIQETGAIAQAARSVGLSYRHAWGQVKRAEDLFGYPLVNAGRGRGSTLTPLAEKLIWADRRIAARLSPLLSSLASELENELGRTLPQRTDGSAALRLHASHGFAVAALVEKLEAASLSVELRYRNSFESVSALARGECDLAGFHVPIGEFEAPAVKRYMKWLKPQTHSLVHLAVRTQGLFVAPGNPKRIRTLADLQRPGVRFVNRPEGSGTRMLTELLLNQAGVVPAEISGYESTEFTHAAVAAYIASGMADVGIGVQTAAQRFGLPFIPLVRERYFFALPTASLNRPAMRTVLDLMQSPVYRSSVSSLVGYEAGETGRVLSVTEAFDR</sequence>
<proteinExistence type="predicted"/>